<name>A0AA45WPC2_9BACL</name>
<dbReference type="InterPro" id="IPR037883">
    <property type="entry name" value="Knr4/Smi1-like_sf"/>
</dbReference>
<dbReference type="SMART" id="SM00860">
    <property type="entry name" value="SMI1_KNR4"/>
    <property type="match status" value="1"/>
</dbReference>
<sequence length="157" mass="18055">MTKWEAVKQLATDEDIQRIEEFVGQRLPSAYVKWAKVYHGSNPGCYIDVDGEPYSFDRWLSISEEVGDDDGFCHVIGEYRQMYLTDDSDPSLPTGFVPFALDGQNKWYCFDYRGSTESPSIVLINWEAHYEDDPDYVVTKIKGSFSELVNSLYYPST</sequence>
<comment type="caution">
    <text evidence="2">The sequence shown here is derived from an EMBL/GenBank/DDBJ whole genome shotgun (WGS) entry which is preliminary data.</text>
</comment>
<feature type="domain" description="Knr4/Smi1-like" evidence="1">
    <location>
        <begin position="10"/>
        <end position="151"/>
    </location>
</feature>
<dbReference type="Pfam" id="PF09346">
    <property type="entry name" value="SMI1_KNR4"/>
    <property type="match status" value="1"/>
</dbReference>
<dbReference type="AlphaFoldDB" id="A0AA45WPC2"/>
<evidence type="ECO:0000259" key="1">
    <source>
        <dbReference type="SMART" id="SM00860"/>
    </source>
</evidence>
<organism evidence="2 3">
    <name type="scientific">Laceyella tengchongensis</name>
    <dbReference type="NCBI Taxonomy" id="574699"/>
    <lineage>
        <taxon>Bacteria</taxon>
        <taxon>Bacillati</taxon>
        <taxon>Bacillota</taxon>
        <taxon>Bacilli</taxon>
        <taxon>Bacillales</taxon>
        <taxon>Thermoactinomycetaceae</taxon>
        <taxon>Laceyella</taxon>
    </lineage>
</organism>
<evidence type="ECO:0000313" key="3">
    <source>
        <dbReference type="Proteomes" id="UP001157946"/>
    </source>
</evidence>
<dbReference type="Proteomes" id="UP001157946">
    <property type="component" value="Unassembled WGS sequence"/>
</dbReference>
<dbReference type="RefSeq" id="WP_102992207.1">
    <property type="nucleotide sequence ID" value="NZ_FXTU01000003.1"/>
</dbReference>
<proteinExistence type="predicted"/>
<evidence type="ECO:0000313" key="2">
    <source>
        <dbReference type="EMBL" id="SMP21124.1"/>
    </source>
</evidence>
<reference evidence="2" key="1">
    <citation type="submission" date="2017-05" db="EMBL/GenBank/DDBJ databases">
        <authorList>
            <person name="Varghese N."/>
            <person name="Submissions S."/>
        </authorList>
    </citation>
    <scope>NUCLEOTIDE SEQUENCE</scope>
    <source>
        <strain evidence="2">DSM 45262</strain>
    </source>
</reference>
<protein>
    <submittedName>
        <fullName evidence="2">SMI1-KNR4 cell-wall</fullName>
    </submittedName>
</protein>
<gene>
    <name evidence="2" type="ORF">SAMN06265361_103484</name>
</gene>
<dbReference type="EMBL" id="FXTU01000003">
    <property type="protein sequence ID" value="SMP21124.1"/>
    <property type="molecule type" value="Genomic_DNA"/>
</dbReference>
<dbReference type="SUPFAM" id="SSF160631">
    <property type="entry name" value="SMI1/KNR4-like"/>
    <property type="match status" value="1"/>
</dbReference>
<dbReference type="Gene3D" id="3.40.1580.10">
    <property type="entry name" value="SMI1/KNR4-like"/>
    <property type="match status" value="1"/>
</dbReference>
<accession>A0AA45WPC2</accession>
<keyword evidence="3" id="KW-1185">Reference proteome</keyword>
<dbReference type="InterPro" id="IPR018958">
    <property type="entry name" value="Knr4/Smi1-like_dom"/>
</dbReference>